<accession>A0ABY8PTM9</accession>
<protein>
    <submittedName>
        <fullName evidence="1">Uncharacterized protein</fullName>
    </submittedName>
</protein>
<dbReference type="EMBL" id="CP069362">
    <property type="protein sequence ID" value="WGS66003.1"/>
    <property type="molecule type" value="Genomic_DNA"/>
</dbReference>
<name>A0ABY8PTM9_9BACT</name>
<dbReference type="Proteomes" id="UP001232493">
    <property type="component" value="Chromosome"/>
</dbReference>
<organism evidence="1 2">
    <name type="scientific">Marinitoga aeolica</name>
    <dbReference type="NCBI Taxonomy" id="2809031"/>
    <lineage>
        <taxon>Bacteria</taxon>
        <taxon>Thermotogati</taxon>
        <taxon>Thermotogota</taxon>
        <taxon>Thermotogae</taxon>
        <taxon>Petrotogales</taxon>
        <taxon>Petrotogaceae</taxon>
        <taxon>Marinitoga</taxon>
    </lineage>
</organism>
<sequence>MISPVSGVSYQYTPQVSKQAHVQAARITQQTSQDFENLLNAIVYKQDGLTRKLVRIVGEMYQGQKLDILA</sequence>
<evidence type="ECO:0000313" key="2">
    <source>
        <dbReference type="Proteomes" id="UP001232493"/>
    </source>
</evidence>
<keyword evidence="2" id="KW-1185">Reference proteome</keyword>
<reference evidence="1 2" key="1">
    <citation type="submission" date="2021-02" db="EMBL/GenBank/DDBJ databases">
        <title>Characterization of Marinitoga sp. nov. str. BP5-C20A.</title>
        <authorList>
            <person name="Erauso G."/>
            <person name="Postec A."/>
        </authorList>
    </citation>
    <scope>NUCLEOTIDE SEQUENCE [LARGE SCALE GENOMIC DNA]</scope>
    <source>
        <strain evidence="1 2">BP5-C20A</strain>
    </source>
</reference>
<dbReference type="RefSeq" id="WP_281000942.1">
    <property type="nucleotide sequence ID" value="NZ_CP069362.1"/>
</dbReference>
<proteinExistence type="predicted"/>
<evidence type="ECO:0000313" key="1">
    <source>
        <dbReference type="EMBL" id="WGS66003.1"/>
    </source>
</evidence>
<gene>
    <name evidence="1" type="ORF">JRV97_05490</name>
</gene>